<feature type="transmembrane region" description="Helical" evidence="1">
    <location>
        <begin position="452"/>
        <end position="472"/>
    </location>
</feature>
<evidence type="ECO:0000313" key="3">
    <source>
        <dbReference type="Proteomes" id="UP000503540"/>
    </source>
</evidence>
<reference evidence="2 3" key="1">
    <citation type="journal article" date="2019" name="ACS Chem. Biol.">
        <title>Identification and Mobilization of a Cryptic Antibiotic Biosynthesis Gene Locus from a Human-Pathogenic Nocardia Isolate.</title>
        <authorList>
            <person name="Herisse M."/>
            <person name="Ishida K."/>
            <person name="Porter J.L."/>
            <person name="Howden B."/>
            <person name="Hertweck C."/>
            <person name="Stinear T.P."/>
            <person name="Pidot S.J."/>
        </authorList>
    </citation>
    <scope>NUCLEOTIDE SEQUENCE [LARGE SCALE GENOMIC DNA]</scope>
    <source>
        <strain evidence="2 3">AUSMDU00012717</strain>
    </source>
</reference>
<feature type="transmembrane region" description="Helical" evidence="1">
    <location>
        <begin position="277"/>
        <end position="298"/>
    </location>
</feature>
<evidence type="ECO:0000313" key="2">
    <source>
        <dbReference type="EMBL" id="QIS16744.1"/>
    </source>
</evidence>
<feature type="transmembrane region" description="Helical" evidence="1">
    <location>
        <begin position="413"/>
        <end position="440"/>
    </location>
</feature>
<keyword evidence="1" id="KW-0472">Membrane</keyword>
<dbReference type="Proteomes" id="UP000503540">
    <property type="component" value="Chromosome"/>
</dbReference>
<feature type="transmembrane region" description="Helical" evidence="1">
    <location>
        <begin position="59"/>
        <end position="77"/>
    </location>
</feature>
<name>A0A6G9YU52_9NOCA</name>
<feature type="transmembrane region" description="Helical" evidence="1">
    <location>
        <begin position="200"/>
        <end position="224"/>
    </location>
</feature>
<gene>
    <name evidence="2" type="ORF">F5544_44705</name>
</gene>
<keyword evidence="1" id="KW-1133">Transmembrane helix</keyword>
<accession>A0A6G9YU52</accession>
<dbReference type="EMBL" id="CP046172">
    <property type="protein sequence ID" value="QIS16744.1"/>
    <property type="molecule type" value="Genomic_DNA"/>
</dbReference>
<dbReference type="InterPro" id="IPR016570">
    <property type="entry name" value="UCP010361"/>
</dbReference>
<organism evidence="2 3">
    <name type="scientific">Nocardia arthritidis</name>
    <dbReference type="NCBI Taxonomy" id="228602"/>
    <lineage>
        <taxon>Bacteria</taxon>
        <taxon>Bacillati</taxon>
        <taxon>Actinomycetota</taxon>
        <taxon>Actinomycetes</taxon>
        <taxon>Mycobacteriales</taxon>
        <taxon>Nocardiaceae</taxon>
        <taxon>Nocardia</taxon>
    </lineage>
</organism>
<feature type="transmembrane region" description="Helical" evidence="1">
    <location>
        <begin position="164"/>
        <end position="188"/>
    </location>
</feature>
<feature type="transmembrane region" description="Helical" evidence="1">
    <location>
        <begin position="374"/>
        <end position="393"/>
    </location>
</feature>
<sequence length="497" mass="53619">MSSEIRSGEPTGARVEQGTAPVLAGDYRQFGRLAPRVVPMPTGLVARDLFAGRVTRQTALTAVVMLLCGLTLLLAYANKARCAGAPFEASGRSIAFDLIKDSDVCYSDIQFLWLGRDIDQHVFPYVNGDITPDGQLVGGAVEYPVLSGVLMWLGGQGAHNDAEFLAHSALLLAPFALLTALLLARLGGRAALLWAAGPPLVLYAFHNWELPVVATTVAAVYIVTVPTRYSLRARGIAAAVLLGIGFCLKLYPGIFVLPLAVYVLTGGVERAGRDVRGALLTAASAVATVVAVNLPFAVAGYDGWRASITFQQLRQADITTNSIWYWGLRRLFAPDDVASEAFFQHTVSVASPALVLSSFALAMWLGWKRYGSTGVFPWLGVSGAMLCGFLLFHKVHSPQYTLWLLPFFVLLDVPWTLIGGYLLADAAIGIGVFRYFYVIATGASGMNQMENVVLFGVWGRAVLLAIFFFLFLRATPRGYRAPTPPVPRYDPGELVPV</sequence>
<keyword evidence="1" id="KW-0812">Transmembrane</keyword>
<feature type="transmembrane region" description="Helical" evidence="1">
    <location>
        <begin position="236"/>
        <end position="265"/>
    </location>
</feature>
<keyword evidence="3" id="KW-1185">Reference proteome</keyword>
<protein>
    <submittedName>
        <fullName evidence="2">DUF2029 domain-containing protein</fullName>
    </submittedName>
</protein>
<feature type="transmembrane region" description="Helical" evidence="1">
    <location>
        <begin position="349"/>
        <end position="367"/>
    </location>
</feature>
<proteinExistence type="predicted"/>
<dbReference type="KEGG" id="nah:F5544_44705"/>
<dbReference type="AlphaFoldDB" id="A0A6G9YU52"/>
<dbReference type="PIRSF" id="PIRSF010361">
    <property type="entry name" value="UCP010361"/>
    <property type="match status" value="1"/>
</dbReference>
<evidence type="ECO:0000256" key="1">
    <source>
        <dbReference type="SAM" id="Phobius"/>
    </source>
</evidence>